<dbReference type="PANTHER" id="PTHR24161:SF101">
    <property type="entry name" value="PROTEIN S-ACYLTRANSFERASE 23-RELATED"/>
    <property type="match status" value="1"/>
</dbReference>
<keyword evidence="8" id="KW-1133">Transmembrane helix</keyword>
<gene>
    <name evidence="16" type="primary">PAT23_1</name>
    <name evidence="16" type="ORF">CK203_016092</name>
</gene>
<evidence type="ECO:0000256" key="11">
    <source>
        <dbReference type="ARBA" id="ARBA00023136"/>
    </source>
</evidence>
<dbReference type="InterPro" id="IPR002110">
    <property type="entry name" value="Ankyrin_rpt"/>
</dbReference>
<comment type="catalytic activity">
    <reaction evidence="14">
        <text>L-cysteinyl-[protein] + hexadecanoyl-CoA = S-hexadecanoyl-L-cysteinyl-[protein] + CoA</text>
        <dbReference type="Rhea" id="RHEA:36683"/>
        <dbReference type="Rhea" id="RHEA-COMP:10131"/>
        <dbReference type="Rhea" id="RHEA-COMP:11032"/>
        <dbReference type="ChEBI" id="CHEBI:29950"/>
        <dbReference type="ChEBI" id="CHEBI:57287"/>
        <dbReference type="ChEBI" id="CHEBI:57379"/>
        <dbReference type="ChEBI" id="CHEBI:74151"/>
        <dbReference type="EC" id="2.3.1.225"/>
    </reaction>
</comment>
<keyword evidence="7" id="KW-0677">Repeat</keyword>
<accession>A0A438JN11</accession>
<dbReference type="AlphaFoldDB" id="A0A438JN11"/>
<dbReference type="FunFam" id="1.25.40.20:FF:000300">
    <property type="entry name" value="S-acyltransferase"/>
    <property type="match status" value="1"/>
</dbReference>
<evidence type="ECO:0000313" key="16">
    <source>
        <dbReference type="EMBL" id="RVX10325.1"/>
    </source>
</evidence>
<reference evidence="16 17" key="1">
    <citation type="journal article" date="2018" name="PLoS Genet.">
        <title>Population sequencing reveals clonal diversity and ancestral inbreeding in the grapevine cultivar Chardonnay.</title>
        <authorList>
            <person name="Roach M.J."/>
            <person name="Johnson D.L."/>
            <person name="Bohlmann J."/>
            <person name="van Vuuren H.J."/>
            <person name="Jones S.J."/>
            <person name="Pretorius I.S."/>
            <person name="Schmidt S.A."/>
            <person name="Borneman A.R."/>
        </authorList>
    </citation>
    <scope>NUCLEOTIDE SEQUENCE [LARGE SCALE GENOMIC DNA]</scope>
    <source>
        <strain evidence="17">cv. Chardonnay</strain>
        <tissue evidence="16">Leaf</tissue>
    </source>
</reference>
<evidence type="ECO:0000256" key="2">
    <source>
        <dbReference type="ARBA" id="ARBA00004394"/>
    </source>
</evidence>
<evidence type="ECO:0000256" key="12">
    <source>
        <dbReference type="ARBA" id="ARBA00023139"/>
    </source>
</evidence>
<evidence type="ECO:0000256" key="5">
    <source>
        <dbReference type="ARBA" id="ARBA00022679"/>
    </source>
</evidence>
<evidence type="ECO:0000313" key="17">
    <source>
        <dbReference type="Proteomes" id="UP000288805"/>
    </source>
</evidence>
<evidence type="ECO:0000256" key="6">
    <source>
        <dbReference type="ARBA" id="ARBA00022692"/>
    </source>
</evidence>
<keyword evidence="12" id="KW-0564">Palmitate</keyword>
<dbReference type="GO" id="GO:0019706">
    <property type="term" value="F:protein-cysteine S-palmitoyltransferase activity"/>
    <property type="evidence" value="ECO:0007669"/>
    <property type="project" value="UniProtKB-EC"/>
</dbReference>
<comment type="subcellular location">
    <subcellularLocation>
        <location evidence="1">Endomembrane system</location>
        <topology evidence="1">Multi-pass membrane protein</topology>
    </subcellularLocation>
    <subcellularLocation>
        <location evidence="2">Golgi apparatus membrane</location>
    </subcellularLocation>
</comment>
<evidence type="ECO:0000256" key="3">
    <source>
        <dbReference type="ARBA" id="ARBA00008574"/>
    </source>
</evidence>
<comment type="similarity">
    <text evidence="3">Belongs to the DHHC palmitoyltransferase family.</text>
</comment>
<evidence type="ECO:0000256" key="4">
    <source>
        <dbReference type="ARBA" id="ARBA00012210"/>
    </source>
</evidence>
<evidence type="ECO:0000256" key="15">
    <source>
        <dbReference type="PROSITE-ProRule" id="PRU00023"/>
    </source>
</evidence>
<keyword evidence="6" id="KW-0812">Transmembrane</keyword>
<dbReference type="EC" id="2.3.1.225" evidence="4"/>
<evidence type="ECO:0000256" key="10">
    <source>
        <dbReference type="ARBA" id="ARBA00023043"/>
    </source>
</evidence>
<name>A0A438JN11_VITVI</name>
<proteinExistence type="inferred from homology"/>
<dbReference type="Gene3D" id="1.25.40.20">
    <property type="entry name" value="Ankyrin repeat-containing domain"/>
    <property type="match status" value="1"/>
</dbReference>
<evidence type="ECO:0000256" key="1">
    <source>
        <dbReference type="ARBA" id="ARBA00004127"/>
    </source>
</evidence>
<sequence length="219" mass="24225">MASPEIEVDSDSKTPKNEAHIFDVFSACAYGDFPKLRKFVEENCASLSKPDGNGYYALHWASLNNFPDIVQYVIEHGGDVNAVDNSQQTALHWSAVRGAVSVADILLQNGARVEAADINGYRPMKPTFNGEQELHTTDTGIPYWEGVHVAAQYGQTAFINHLVAKYHADFDAPDRDGRSPLHWASEGGFKVGGKYGAWLEMTYLPYSGNTSIFCNMREE</sequence>
<organism evidence="16 17">
    <name type="scientific">Vitis vinifera</name>
    <name type="common">Grape</name>
    <dbReference type="NCBI Taxonomy" id="29760"/>
    <lineage>
        <taxon>Eukaryota</taxon>
        <taxon>Viridiplantae</taxon>
        <taxon>Streptophyta</taxon>
        <taxon>Embryophyta</taxon>
        <taxon>Tracheophyta</taxon>
        <taxon>Spermatophyta</taxon>
        <taxon>Magnoliopsida</taxon>
        <taxon>eudicotyledons</taxon>
        <taxon>Gunneridae</taxon>
        <taxon>Pentapetalae</taxon>
        <taxon>rosids</taxon>
        <taxon>Vitales</taxon>
        <taxon>Vitaceae</taxon>
        <taxon>Viteae</taxon>
        <taxon>Vitis</taxon>
    </lineage>
</organism>
<dbReference type="PANTHER" id="PTHR24161">
    <property type="entry name" value="ANK_REP_REGION DOMAIN-CONTAINING PROTEIN-RELATED"/>
    <property type="match status" value="1"/>
</dbReference>
<dbReference type="SUPFAM" id="SSF48403">
    <property type="entry name" value="Ankyrin repeat"/>
    <property type="match status" value="1"/>
</dbReference>
<evidence type="ECO:0000256" key="13">
    <source>
        <dbReference type="ARBA" id="ARBA00023288"/>
    </source>
</evidence>
<dbReference type="PROSITE" id="PS50297">
    <property type="entry name" value="ANK_REP_REGION"/>
    <property type="match status" value="2"/>
</dbReference>
<dbReference type="EMBL" id="QGNW01000035">
    <property type="protein sequence ID" value="RVX10325.1"/>
    <property type="molecule type" value="Genomic_DNA"/>
</dbReference>
<keyword evidence="5" id="KW-0808">Transferase</keyword>
<evidence type="ECO:0000256" key="9">
    <source>
        <dbReference type="ARBA" id="ARBA00023034"/>
    </source>
</evidence>
<dbReference type="GO" id="GO:0000139">
    <property type="term" value="C:Golgi membrane"/>
    <property type="evidence" value="ECO:0007669"/>
    <property type="project" value="UniProtKB-SubCell"/>
</dbReference>
<evidence type="ECO:0000256" key="8">
    <source>
        <dbReference type="ARBA" id="ARBA00022989"/>
    </source>
</evidence>
<keyword evidence="10 15" id="KW-0040">ANK repeat</keyword>
<dbReference type="Pfam" id="PF12796">
    <property type="entry name" value="Ank_2"/>
    <property type="match status" value="1"/>
</dbReference>
<keyword evidence="9" id="KW-0333">Golgi apparatus</keyword>
<dbReference type="Proteomes" id="UP000288805">
    <property type="component" value="Unassembled WGS sequence"/>
</dbReference>
<feature type="repeat" description="ANK" evidence="15">
    <location>
        <begin position="53"/>
        <end position="85"/>
    </location>
</feature>
<evidence type="ECO:0000256" key="14">
    <source>
        <dbReference type="ARBA" id="ARBA00048048"/>
    </source>
</evidence>
<feature type="repeat" description="ANK" evidence="15">
    <location>
        <begin position="86"/>
        <end position="118"/>
    </location>
</feature>
<dbReference type="PROSITE" id="PS50088">
    <property type="entry name" value="ANK_REPEAT"/>
    <property type="match status" value="2"/>
</dbReference>
<evidence type="ECO:0000256" key="7">
    <source>
        <dbReference type="ARBA" id="ARBA00022737"/>
    </source>
</evidence>
<comment type="caution">
    <text evidence="16">The sequence shown here is derived from an EMBL/GenBank/DDBJ whole genome shotgun (WGS) entry which is preliminary data.</text>
</comment>
<dbReference type="InterPro" id="IPR036770">
    <property type="entry name" value="Ankyrin_rpt-contain_sf"/>
</dbReference>
<dbReference type="SMART" id="SM00248">
    <property type="entry name" value="ANK"/>
    <property type="match status" value="3"/>
</dbReference>
<keyword evidence="13" id="KW-0449">Lipoprotein</keyword>
<keyword evidence="11" id="KW-0472">Membrane</keyword>
<protein>
    <recommendedName>
        <fullName evidence="4">protein S-acyltransferase</fullName>
        <ecNumber evidence="4">2.3.1.225</ecNumber>
    </recommendedName>
</protein>